<feature type="transmembrane region" description="Helical" evidence="6">
    <location>
        <begin position="168"/>
        <end position="187"/>
    </location>
</feature>
<keyword evidence="3 6" id="KW-1133">Transmembrane helix</keyword>
<dbReference type="Pfam" id="PF00664">
    <property type="entry name" value="ABC_membrane"/>
    <property type="match status" value="1"/>
</dbReference>
<dbReference type="Proteomes" id="UP000451860">
    <property type="component" value="Unassembled WGS sequence"/>
</dbReference>
<feature type="transmembrane region" description="Helical" evidence="6">
    <location>
        <begin position="66"/>
        <end position="87"/>
    </location>
</feature>
<organism evidence="8 9">
    <name type="scientific">Georgenia thermotolerans</name>
    <dbReference type="NCBI Taxonomy" id="527326"/>
    <lineage>
        <taxon>Bacteria</taxon>
        <taxon>Bacillati</taxon>
        <taxon>Actinomycetota</taxon>
        <taxon>Actinomycetes</taxon>
        <taxon>Micrococcales</taxon>
        <taxon>Bogoriellaceae</taxon>
        <taxon>Georgenia</taxon>
    </lineage>
</organism>
<dbReference type="GO" id="GO:0005524">
    <property type="term" value="F:ATP binding"/>
    <property type="evidence" value="ECO:0007669"/>
    <property type="project" value="UniProtKB-KW"/>
</dbReference>
<dbReference type="InterPro" id="IPR036640">
    <property type="entry name" value="ABC1_TM_sf"/>
</dbReference>
<feature type="non-terminal residue" evidence="8">
    <location>
        <position position="382"/>
    </location>
</feature>
<evidence type="ECO:0000313" key="8">
    <source>
        <dbReference type="EMBL" id="KAE8762952.1"/>
    </source>
</evidence>
<keyword evidence="8" id="KW-0547">Nucleotide-binding</keyword>
<feature type="region of interest" description="Disordered" evidence="5">
    <location>
        <begin position="358"/>
        <end position="382"/>
    </location>
</feature>
<keyword evidence="8" id="KW-0067">ATP-binding</keyword>
<feature type="domain" description="ABC transmembrane type-1" evidence="7">
    <location>
        <begin position="25"/>
        <end position="312"/>
    </location>
</feature>
<feature type="transmembrane region" description="Helical" evidence="6">
    <location>
        <begin position="25"/>
        <end position="46"/>
    </location>
</feature>
<feature type="transmembrane region" description="Helical" evidence="6">
    <location>
        <begin position="137"/>
        <end position="162"/>
    </location>
</feature>
<dbReference type="GO" id="GO:0140359">
    <property type="term" value="F:ABC-type transporter activity"/>
    <property type="evidence" value="ECO:0007669"/>
    <property type="project" value="InterPro"/>
</dbReference>
<dbReference type="SUPFAM" id="SSF90123">
    <property type="entry name" value="ABC transporter transmembrane region"/>
    <property type="match status" value="1"/>
</dbReference>
<dbReference type="PANTHER" id="PTHR24221">
    <property type="entry name" value="ATP-BINDING CASSETTE SUB-FAMILY B"/>
    <property type="match status" value="1"/>
</dbReference>
<feature type="compositionally biased region" description="Basic and acidic residues" evidence="5">
    <location>
        <begin position="361"/>
        <end position="370"/>
    </location>
</feature>
<dbReference type="GO" id="GO:0034040">
    <property type="term" value="F:ATPase-coupled lipid transmembrane transporter activity"/>
    <property type="evidence" value="ECO:0007669"/>
    <property type="project" value="TreeGrafter"/>
</dbReference>
<reference evidence="8 9" key="1">
    <citation type="submission" date="2019-10" db="EMBL/GenBank/DDBJ databases">
        <title>Georgenia wutianyii sp. nov. and Georgenia yuyongxinii sp. nov. isolated from plateau pika (Ochotona curzoniae) in the Qinghai-Tibet plateau of China.</title>
        <authorList>
            <person name="Tian Z."/>
        </authorList>
    </citation>
    <scope>NUCLEOTIDE SEQUENCE [LARGE SCALE GENOMIC DNA]</scope>
    <source>
        <strain evidence="8 9">DSM 21501</strain>
    </source>
</reference>
<evidence type="ECO:0000256" key="1">
    <source>
        <dbReference type="ARBA" id="ARBA00004651"/>
    </source>
</evidence>
<comment type="subcellular location">
    <subcellularLocation>
        <location evidence="1">Cell membrane</location>
        <topology evidence="1">Multi-pass membrane protein</topology>
    </subcellularLocation>
</comment>
<dbReference type="PANTHER" id="PTHR24221:SF654">
    <property type="entry name" value="ATP-BINDING CASSETTE SUB-FAMILY B MEMBER 6"/>
    <property type="match status" value="1"/>
</dbReference>
<keyword evidence="9" id="KW-1185">Reference proteome</keyword>
<dbReference type="InterPro" id="IPR039421">
    <property type="entry name" value="Type_1_exporter"/>
</dbReference>
<keyword evidence="2 6" id="KW-0812">Transmembrane</keyword>
<dbReference type="GO" id="GO:0005886">
    <property type="term" value="C:plasma membrane"/>
    <property type="evidence" value="ECO:0007669"/>
    <property type="project" value="UniProtKB-SubCell"/>
</dbReference>
<proteinExistence type="predicted"/>
<protein>
    <submittedName>
        <fullName evidence="8">ABC transporter ATP-binding protein</fullName>
    </submittedName>
</protein>
<sequence length="382" mass="39862">MPGGALRRGAALIWRGVLDSRRTSALAALGAGLYGVSTVASGWLLGRITDTVVVPALTTGHADTGRLWAAGGLLLLVGVLTAVGVALRRIYAGWAAFEVQAAHRLRVTRQYLRLPMSWHRRHPTGQLLSNANADAEAAAGVFFVFPWALGVAVMLVVAAVAMIAVDPLLGLAGVAVLPLVVLANGIYRRRMAPAAAQAQRLRAEVADVAHESFEAALLVKSLGTADVEEARFADRTAALRDANIAMGRIRSVFDPVVELLPSAATLGVVALGAWRVRAGLAVTGDVVTIAYLLTVMTMPVRAIGFLLGEIPRSLVGYDRIARVIDATGAQASGRAALPGDGALDLRLEDVTVTVPARLRGARPEDLDGPGHRPGHRAGASPG</sequence>
<dbReference type="EMBL" id="WHJE01000108">
    <property type="protein sequence ID" value="KAE8762952.1"/>
    <property type="molecule type" value="Genomic_DNA"/>
</dbReference>
<evidence type="ECO:0000256" key="5">
    <source>
        <dbReference type="SAM" id="MobiDB-lite"/>
    </source>
</evidence>
<dbReference type="AlphaFoldDB" id="A0A7J5UKN9"/>
<dbReference type="Gene3D" id="1.20.1560.10">
    <property type="entry name" value="ABC transporter type 1, transmembrane domain"/>
    <property type="match status" value="1"/>
</dbReference>
<evidence type="ECO:0000256" key="6">
    <source>
        <dbReference type="SAM" id="Phobius"/>
    </source>
</evidence>
<evidence type="ECO:0000256" key="3">
    <source>
        <dbReference type="ARBA" id="ARBA00022989"/>
    </source>
</evidence>
<name>A0A7J5UKN9_9MICO</name>
<accession>A0A7J5UKN9</accession>
<evidence type="ECO:0000313" key="9">
    <source>
        <dbReference type="Proteomes" id="UP000451860"/>
    </source>
</evidence>
<feature type="transmembrane region" description="Helical" evidence="6">
    <location>
        <begin position="286"/>
        <end position="307"/>
    </location>
</feature>
<evidence type="ECO:0000256" key="4">
    <source>
        <dbReference type="ARBA" id="ARBA00023136"/>
    </source>
</evidence>
<gene>
    <name evidence="8" type="ORF">GB883_16710</name>
</gene>
<comment type="caution">
    <text evidence="8">The sequence shown here is derived from an EMBL/GenBank/DDBJ whole genome shotgun (WGS) entry which is preliminary data.</text>
</comment>
<evidence type="ECO:0000259" key="7">
    <source>
        <dbReference type="PROSITE" id="PS50929"/>
    </source>
</evidence>
<dbReference type="InterPro" id="IPR011527">
    <property type="entry name" value="ABC1_TM_dom"/>
</dbReference>
<keyword evidence="4 6" id="KW-0472">Membrane</keyword>
<dbReference type="PROSITE" id="PS50929">
    <property type="entry name" value="ABC_TM1F"/>
    <property type="match status" value="1"/>
</dbReference>
<evidence type="ECO:0000256" key="2">
    <source>
        <dbReference type="ARBA" id="ARBA00022692"/>
    </source>
</evidence>